<evidence type="ECO:0000256" key="1">
    <source>
        <dbReference type="SAM" id="MobiDB-lite"/>
    </source>
</evidence>
<evidence type="ECO:0000313" key="2">
    <source>
        <dbReference type="EMBL" id="CAF0811246.1"/>
    </source>
</evidence>
<name>A0A813THY6_9BILA</name>
<evidence type="ECO:0000313" key="3">
    <source>
        <dbReference type="Proteomes" id="UP000663891"/>
    </source>
</evidence>
<dbReference type="Proteomes" id="UP000663891">
    <property type="component" value="Unassembled WGS sequence"/>
</dbReference>
<reference evidence="2" key="1">
    <citation type="submission" date="2021-02" db="EMBL/GenBank/DDBJ databases">
        <authorList>
            <person name="Nowell W R."/>
        </authorList>
    </citation>
    <scope>NUCLEOTIDE SEQUENCE</scope>
</reference>
<dbReference type="OrthoDB" id="10361676at2759"/>
<dbReference type="AlphaFoldDB" id="A0A813THY6"/>
<comment type="caution">
    <text evidence="2">The sequence shown here is derived from an EMBL/GenBank/DDBJ whole genome shotgun (WGS) entry which is preliminary data.</text>
</comment>
<dbReference type="EMBL" id="CAJNON010000025">
    <property type="protein sequence ID" value="CAF0811246.1"/>
    <property type="molecule type" value="Genomic_DNA"/>
</dbReference>
<organism evidence="2 3">
    <name type="scientific">Adineta steineri</name>
    <dbReference type="NCBI Taxonomy" id="433720"/>
    <lineage>
        <taxon>Eukaryota</taxon>
        <taxon>Metazoa</taxon>
        <taxon>Spiralia</taxon>
        <taxon>Gnathifera</taxon>
        <taxon>Rotifera</taxon>
        <taxon>Eurotatoria</taxon>
        <taxon>Bdelloidea</taxon>
        <taxon>Adinetida</taxon>
        <taxon>Adinetidae</taxon>
        <taxon>Adineta</taxon>
    </lineage>
</organism>
<accession>A0A813THY6</accession>
<protein>
    <submittedName>
        <fullName evidence="2">Uncharacterized protein</fullName>
    </submittedName>
</protein>
<gene>
    <name evidence="2" type="ORF">VCS650_LOCUS4558</name>
</gene>
<proteinExistence type="predicted"/>
<feature type="region of interest" description="Disordered" evidence="1">
    <location>
        <begin position="323"/>
        <end position="353"/>
    </location>
</feature>
<sequence>MFITDTTTTILPVSTPVPYCNTSKCRAIIAYYREQGWHYDTTKLGECAHCPNTNNYQFTDSWLNMWYKEDFFIENSIGQDLEEKPLFTDVRYCAKACFERLNCTGFVRNKNIAVDANGECWLKNNITINRIVSHPEWHTFVLNMTLKLSLNFDVEINRPDPNGWCGTREPVEEITIPFSMITQQQPSIVNLTIKHRVHDIDLVHLLKFLPNLKILSTTLCMYPKLYEFENCSNLTSLEFDVTGIGLTDIEEYLFKMFPNLSEALIVDFTPSPQIRNFIKDKIEEQLGLDINKDGRIGGPGPMSKIEQTTHIDLNHDGITGEYRPPAGGTTHIDLNGDGRIGSGIPYQTSQHKH</sequence>